<dbReference type="EMBL" id="LN899827">
    <property type="protein sequence ID" value="CUV44216.1"/>
    <property type="molecule type" value="Genomic_DNA"/>
</dbReference>
<gene>
    <name evidence="11" type="ORF">LH706_21635</name>
    <name evidence="3" type="ORF">PSS4_v1_310021</name>
    <name evidence="10" type="ORF">RD1301_v1_2640004</name>
    <name evidence="2" type="ORF">RSP824_18455</name>
    <name evidence="4" type="ORF">RUN1744_v1_290025</name>
    <name evidence="5" type="ORF">RUN1985_v1_1470010</name>
    <name evidence="9" type="ORF">RUN215_v1_1350003</name>
    <name evidence="6" type="ORF">TD1301_v1_1500003</name>
    <name evidence="7" type="ORF">TF3108_v1_1690010</name>
    <name evidence="8" type="ORF">TO10_v1_140010</name>
</gene>
<evidence type="ECO:0000313" key="12">
    <source>
        <dbReference type="Proteomes" id="UP000262427"/>
    </source>
</evidence>
<evidence type="ECO:0000259" key="1">
    <source>
        <dbReference type="Pfam" id="PF18830"/>
    </source>
</evidence>
<dbReference type="EMBL" id="LN899825">
    <property type="protein sequence ID" value="CUV35527.1"/>
    <property type="molecule type" value="Genomic_DNA"/>
</dbReference>
<reference evidence="8" key="1">
    <citation type="submission" date="2015-10" db="EMBL/GenBank/DDBJ databases">
        <authorList>
            <person name="Gilbert D.G."/>
        </authorList>
    </citation>
    <scope>NUCLEOTIDE SEQUENCE</scope>
    <source>
        <strain evidence="8">Phyl III-seqv23</strain>
    </source>
</reference>
<evidence type="ECO:0000313" key="13">
    <source>
        <dbReference type="Proteomes" id="UP001164049"/>
    </source>
</evidence>
<dbReference type="Proteomes" id="UP000262427">
    <property type="component" value="Chromosome MP"/>
</dbReference>
<sequence length="294" mass="32854">MRQANTSHSHKFVQSEGELIDLLLKEVTNASQPDLVIMAGHFMLFLDEAQGRLTPGIIEEQTSPMRERIARRVGIFPGYTWELGVRIAEKVAHRFEAIKFLLLINDWQYVSVDSGPASELRRAFYDRFTELPASYLPVLKRSGQFSERNMLASRKHPIAYPETWLKYRFQKSADKLVKAGRLERRVLDNGPNAGTEVSLVDENGDYKPLITCGVTGCAGEVTEMISEVYKANHRLLLIFAPGECFQPVKTGVDIALSLYGLSGMKVIIADPGGSGEMEPQEIFSKLVNLAVFSS</sequence>
<protein>
    <recommendedName>
        <fullName evidence="1">Large polyvalent protein-associated domain-containing protein</fullName>
    </recommendedName>
</protein>
<keyword evidence="11" id="KW-0614">Plasmid</keyword>
<dbReference type="InterPro" id="IPR040568">
    <property type="entry name" value="LPD16"/>
</dbReference>
<reference evidence="11" key="4">
    <citation type="submission" date="2021-10" db="EMBL/GenBank/DDBJ databases">
        <title>Complete genome sequences of five Ralstonia solancearum strains isolated from sunflower.</title>
        <authorList>
            <person name="She X."/>
            <person name="He Z."/>
        </authorList>
    </citation>
    <scope>NUCLEOTIDE SEQUENCE</scope>
    <source>
        <strain evidence="11">RS638</strain>
        <plasmid evidence="11">p1</plasmid>
    </source>
</reference>
<evidence type="ECO:0000313" key="4">
    <source>
        <dbReference type="EMBL" id="CUV22986.1"/>
    </source>
</evidence>
<accession>A0A0K1ZQ43</accession>
<name>A0A0K1ZQ43_RALSL</name>
<proteinExistence type="predicted"/>
<evidence type="ECO:0000313" key="8">
    <source>
        <dbReference type="EMBL" id="CUV44216.1"/>
    </source>
</evidence>
<dbReference type="EMBL" id="CP085044">
    <property type="protein sequence ID" value="UZF18120.1"/>
    <property type="molecule type" value="Genomic_DNA"/>
</dbReference>
<evidence type="ECO:0000313" key="6">
    <source>
        <dbReference type="EMBL" id="CUV35527.1"/>
    </source>
</evidence>
<dbReference type="EMBL" id="LN899823">
    <property type="protein sequence ID" value="CUV22986.1"/>
    <property type="molecule type" value="Genomic_DNA"/>
</dbReference>
<dbReference type="Pfam" id="PF18830">
    <property type="entry name" value="LPD16"/>
    <property type="match status" value="1"/>
</dbReference>
<dbReference type="EMBL" id="LN899826">
    <property type="protein sequence ID" value="CUV42913.1"/>
    <property type="molecule type" value="Genomic_DNA"/>
</dbReference>
<dbReference type="EMBL" id="LN899822">
    <property type="protein sequence ID" value="CUV62739.1"/>
    <property type="molecule type" value="Genomic_DNA"/>
</dbReference>
<dbReference type="EMBL" id="CP025742">
    <property type="protein sequence ID" value="AYA48463.1"/>
    <property type="molecule type" value="Genomic_DNA"/>
</dbReference>
<geneLocation type="plasmid" evidence="11 13">
    <name>p1</name>
</geneLocation>
<dbReference type="EMBL" id="LN899824">
    <property type="protein sequence ID" value="CUV32031.1"/>
    <property type="molecule type" value="Genomic_DNA"/>
</dbReference>
<reference evidence="12" key="3">
    <citation type="submission" date="2018-01" db="EMBL/GenBank/DDBJ databases">
        <title>Raltonia solanacearum P824 infects blueberry.</title>
        <authorList>
            <person name="Bocsanczy A.M."/>
            <person name="Norman D.J."/>
        </authorList>
    </citation>
    <scope>NUCLEOTIDE SEQUENCE [LARGE SCALE GENOMIC DNA]</scope>
    <source>
        <strain evidence="12">P824</strain>
    </source>
</reference>
<evidence type="ECO:0000313" key="10">
    <source>
        <dbReference type="EMBL" id="CUV62739.1"/>
    </source>
</evidence>
<dbReference type="EMBL" id="LN899820">
    <property type="protein sequence ID" value="CUV57493.1"/>
    <property type="molecule type" value="Genomic_DNA"/>
</dbReference>
<evidence type="ECO:0000313" key="7">
    <source>
        <dbReference type="EMBL" id="CUV42913.1"/>
    </source>
</evidence>
<organism evidence="8">
    <name type="scientific">Ralstonia solanacearum</name>
    <name type="common">Pseudomonas solanacearum</name>
    <dbReference type="NCBI Taxonomy" id="305"/>
    <lineage>
        <taxon>Bacteria</taxon>
        <taxon>Pseudomonadati</taxon>
        <taxon>Pseudomonadota</taxon>
        <taxon>Betaproteobacteria</taxon>
        <taxon>Burkholderiales</taxon>
        <taxon>Burkholderiaceae</taxon>
        <taxon>Ralstonia</taxon>
        <taxon>Ralstonia solanacearum species complex</taxon>
    </lineage>
</organism>
<evidence type="ECO:0000313" key="3">
    <source>
        <dbReference type="EMBL" id="CUV17426.1"/>
    </source>
</evidence>
<evidence type="ECO:0000313" key="9">
    <source>
        <dbReference type="EMBL" id="CUV57493.1"/>
    </source>
</evidence>
<dbReference type="PATRIC" id="fig|305.108.peg.3497"/>
<evidence type="ECO:0000313" key="11">
    <source>
        <dbReference type="EMBL" id="UZF18120.1"/>
    </source>
</evidence>
<evidence type="ECO:0000313" key="2">
    <source>
        <dbReference type="EMBL" id="AYA48463.1"/>
    </source>
</evidence>
<feature type="domain" description="Large polyvalent protein-associated" evidence="1">
    <location>
        <begin position="96"/>
        <end position="190"/>
    </location>
</feature>
<evidence type="ECO:0000313" key="5">
    <source>
        <dbReference type="EMBL" id="CUV32031.1"/>
    </source>
</evidence>
<dbReference type="EMBL" id="LN899821">
    <property type="protein sequence ID" value="CUV17426.1"/>
    <property type="molecule type" value="Genomic_DNA"/>
</dbReference>
<dbReference type="AlphaFoldDB" id="A0A0K1ZQ43"/>
<reference evidence="2" key="2">
    <citation type="submission" date="2018-01" db="EMBL/GenBank/DDBJ databases">
        <title>Ralstonia pseudosolanacearum P824 infects blueberry.</title>
        <authorList>
            <person name="Bocsanczy A.M."/>
            <person name="Norman D.J."/>
        </authorList>
    </citation>
    <scope>NUCLEOTIDE SEQUENCE</scope>
    <source>
        <strain evidence="2">P824</strain>
    </source>
</reference>